<name>A0A7W2EBB5_9CORY</name>
<organism evidence="2 3">
    <name type="scientific">Corynebacterium haemomassiliense</name>
    <dbReference type="NCBI Taxonomy" id="2754726"/>
    <lineage>
        <taxon>Bacteria</taxon>
        <taxon>Bacillati</taxon>
        <taxon>Actinomycetota</taxon>
        <taxon>Actinomycetes</taxon>
        <taxon>Mycobacteriales</taxon>
        <taxon>Corynebacteriaceae</taxon>
        <taxon>Corynebacterium</taxon>
    </lineage>
</organism>
<dbReference type="RefSeq" id="WP_181889167.1">
    <property type="nucleotide sequence ID" value="NZ_CP170998.1"/>
</dbReference>
<keyword evidence="3" id="KW-1185">Reference proteome</keyword>
<dbReference type="AlphaFoldDB" id="A0A7W2EBB5"/>
<keyword evidence="1" id="KW-1133">Transmembrane helix</keyword>
<feature type="transmembrane region" description="Helical" evidence="1">
    <location>
        <begin position="64"/>
        <end position="82"/>
    </location>
</feature>
<protein>
    <submittedName>
        <fullName evidence="2">Uncharacterized protein</fullName>
    </submittedName>
</protein>
<evidence type="ECO:0000313" key="3">
    <source>
        <dbReference type="Proteomes" id="UP000523682"/>
    </source>
</evidence>
<dbReference type="Proteomes" id="UP000523682">
    <property type="component" value="Unassembled WGS sequence"/>
</dbReference>
<reference evidence="2 3" key="1">
    <citation type="submission" date="2020-07" db="EMBL/GenBank/DDBJ databases">
        <title>Draft genome and description of Corynebacterium haemomassiliense strain Marseile-Q3615 sp. nov.</title>
        <authorList>
            <person name="Boxberger M."/>
            <person name="La Scola B."/>
        </authorList>
    </citation>
    <scope>NUCLEOTIDE SEQUENCE [LARGE SCALE GENOMIC DNA]</scope>
    <source>
        <strain evidence="2 3">Marseille-Q3615</strain>
    </source>
</reference>
<dbReference type="EMBL" id="JACDTZ010000001">
    <property type="protein sequence ID" value="MBA5244556.1"/>
    <property type="molecule type" value="Genomic_DNA"/>
</dbReference>
<proteinExistence type="predicted"/>
<sequence length="111" mass="12651">MTILVATEASKDIGCFVPIATYQIGYERFLSPASDNWPPYHCGEFVVIAVPDRRPTINFSMQEFLVYAILAFIVIAVIWWVVKILKGFANGYRSVNKADLRADTEKQMDRM</sequence>
<keyword evidence="1" id="KW-0472">Membrane</keyword>
<accession>A0A7W2EBB5</accession>
<evidence type="ECO:0000313" key="2">
    <source>
        <dbReference type="EMBL" id="MBA5244556.1"/>
    </source>
</evidence>
<evidence type="ECO:0000256" key="1">
    <source>
        <dbReference type="SAM" id="Phobius"/>
    </source>
</evidence>
<keyword evidence="1" id="KW-0812">Transmembrane</keyword>
<gene>
    <name evidence="2" type="ORF">H0193_07000</name>
</gene>
<comment type="caution">
    <text evidence="2">The sequence shown here is derived from an EMBL/GenBank/DDBJ whole genome shotgun (WGS) entry which is preliminary data.</text>
</comment>